<dbReference type="Proteomes" id="UP000517916">
    <property type="component" value="Unassembled WGS sequence"/>
</dbReference>
<comment type="caution">
    <text evidence="1">The sequence shown here is derived from an EMBL/GenBank/DDBJ whole genome shotgun (WGS) entry which is preliminary data.</text>
</comment>
<dbReference type="RefSeq" id="WP_182837508.1">
    <property type="nucleotide sequence ID" value="NZ_BAAABQ010000059.1"/>
</dbReference>
<organism evidence="1 2">
    <name type="scientific">Kutzneria viridogrisea</name>
    <dbReference type="NCBI Taxonomy" id="47990"/>
    <lineage>
        <taxon>Bacteria</taxon>
        <taxon>Bacillati</taxon>
        <taxon>Actinomycetota</taxon>
        <taxon>Actinomycetes</taxon>
        <taxon>Pseudonocardiales</taxon>
        <taxon>Pseudonocardiaceae</taxon>
        <taxon>Kutzneria</taxon>
    </lineage>
</organism>
<accession>A0ABR6BG81</accession>
<protein>
    <recommendedName>
        <fullName evidence="3">Tetratricopeptide repeat protein</fullName>
    </recommendedName>
</protein>
<keyword evidence="2" id="KW-1185">Reference proteome</keyword>
<proteinExistence type="predicted"/>
<sequence>MASRPDPAADEIECAEVFARLGDDRRAGRYRDAVRSLLDYLHSEPDNSAGRRLELLLSIGSLVTADALRARIPARSPAPGEFWSLQPVTVDAEETSSPDDVAALRALVAELNGDHSAALDVIAAHLAVTGPEGILPLLGSMVSLYVATVDGDLPCSQRS</sequence>
<evidence type="ECO:0000313" key="1">
    <source>
        <dbReference type="EMBL" id="MBA8925888.1"/>
    </source>
</evidence>
<name>A0ABR6BG81_9PSEU</name>
<reference evidence="1 2" key="1">
    <citation type="submission" date="2020-08" db="EMBL/GenBank/DDBJ databases">
        <title>Genomic Encyclopedia of Archaeal and Bacterial Type Strains, Phase II (KMG-II): from individual species to whole genera.</title>
        <authorList>
            <person name="Goeker M."/>
        </authorList>
    </citation>
    <scope>NUCLEOTIDE SEQUENCE [LARGE SCALE GENOMIC DNA]</scope>
    <source>
        <strain evidence="1 2">DSM 43850</strain>
    </source>
</reference>
<evidence type="ECO:0000313" key="2">
    <source>
        <dbReference type="Proteomes" id="UP000517916"/>
    </source>
</evidence>
<evidence type="ECO:0008006" key="3">
    <source>
        <dbReference type="Google" id="ProtNLM"/>
    </source>
</evidence>
<dbReference type="EMBL" id="JACJID010000002">
    <property type="protein sequence ID" value="MBA8925888.1"/>
    <property type="molecule type" value="Genomic_DNA"/>
</dbReference>
<gene>
    <name evidence="1" type="ORF">BC739_003087</name>
</gene>